<organism evidence="2 3">
    <name type="scientific">Candidatus Kuenenbacteria bacterium CG2_30_39_24</name>
    <dbReference type="NCBI Taxonomy" id="1805236"/>
    <lineage>
        <taxon>Bacteria</taxon>
        <taxon>Candidatus Kueneniibacteriota</taxon>
    </lineage>
</organism>
<comment type="caution">
    <text evidence="2">The sequence shown here is derived from an EMBL/GenBank/DDBJ whole genome shotgun (WGS) entry which is preliminary data.</text>
</comment>
<dbReference type="Proteomes" id="UP000183922">
    <property type="component" value="Unassembled WGS sequence"/>
</dbReference>
<proteinExistence type="predicted"/>
<feature type="domain" description="YbaK/aminoacyl-tRNA synthetase-associated" evidence="1">
    <location>
        <begin position="22"/>
        <end position="95"/>
    </location>
</feature>
<dbReference type="AlphaFoldDB" id="A0A1J5F5M1"/>
<dbReference type="Pfam" id="PF04073">
    <property type="entry name" value="tRNA_edit"/>
    <property type="match status" value="2"/>
</dbReference>
<dbReference type="STRING" id="1805236.AUK13_02765"/>
<feature type="domain" description="YbaK/aminoacyl-tRNA synthetase-associated" evidence="1">
    <location>
        <begin position="111"/>
        <end position="170"/>
    </location>
</feature>
<gene>
    <name evidence="2" type="ORF">AUK13_02765</name>
</gene>
<sequence length="205" mass="23044">MLSKKLLKYLGESKVKHEVVAHKTVYTAYDAAQTMRLKLNEIAKSLLVKFNKPFINGEKPYALAIVGADKNIDLKKLKKVVSEAAVRLNKELRLKKPDKKKSILDIYNKVAKVIIPKEKELKSKLKVKPGAIAAFGAMYKLPVFIDKDFLKNKTAVFAGDSFIQSVKMLANDFYQLENAFAGKFSAPKKIKRTLASLSLRRSGKK</sequence>
<dbReference type="Gene3D" id="3.90.960.10">
    <property type="entry name" value="YbaK/aminoacyl-tRNA synthetase-associated domain"/>
    <property type="match status" value="1"/>
</dbReference>
<name>A0A1J5F5M1_9BACT</name>
<dbReference type="EMBL" id="MNYR01000042">
    <property type="protein sequence ID" value="OIP55513.1"/>
    <property type="molecule type" value="Genomic_DNA"/>
</dbReference>
<reference evidence="2 3" key="1">
    <citation type="journal article" date="2016" name="Environ. Microbiol.">
        <title>Genomic resolution of a cold subsurface aquifer community provides metabolic insights for novel microbes adapted to high CO concentrations.</title>
        <authorList>
            <person name="Probst A.J."/>
            <person name="Castelle C.J."/>
            <person name="Singh A."/>
            <person name="Brown C.T."/>
            <person name="Anantharaman K."/>
            <person name="Sharon I."/>
            <person name="Hug L.A."/>
            <person name="Burstein D."/>
            <person name="Emerson J.B."/>
            <person name="Thomas B.C."/>
            <person name="Banfield J.F."/>
        </authorList>
    </citation>
    <scope>NUCLEOTIDE SEQUENCE [LARGE SCALE GENOMIC DNA]</scope>
    <source>
        <strain evidence="2">CG2_30_39_24</strain>
    </source>
</reference>
<evidence type="ECO:0000313" key="2">
    <source>
        <dbReference type="EMBL" id="OIP55513.1"/>
    </source>
</evidence>
<dbReference type="InterPro" id="IPR007214">
    <property type="entry name" value="YbaK/aa-tRNA-synth-assoc-dom"/>
</dbReference>
<evidence type="ECO:0000313" key="3">
    <source>
        <dbReference type="Proteomes" id="UP000183922"/>
    </source>
</evidence>
<dbReference type="InterPro" id="IPR036754">
    <property type="entry name" value="YbaK/aa-tRNA-synt-asso_dom_sf"/>
</dbReference>
<dbReference type="CDD" id="cd04332">
    <property type="entry name" value="YbaK_like"/>
    <property type="match status" value="1"/>
</dbReference>
<dbReference type="GO" id="GO:0002161">
    <property type="term" value="F:aminoacyl-tRNA deacylase activity"/>
    <property type="evidence" value="ECO:0007669"/>
    <property type="project" value="InterPro"/>
</dbReference>
<dbReference type="SUPFAM" id="SSF55826">
    <property type="entry name" value="YbaK/ProRS associated domain"/>
    <property type="match status" value="1"/>
</dbReference>
<protein>
    <recommendedName>
        <fullName evidence="1">YbaK/aminoacyl-tRNA synthetase-associated domain-containing protein</fullName>
    </recommendedName>
</protein>
<evidence type="ECO:0000259" key="1">
    <source>
        <dbReference type="Pfam" id="PF04073"/>
    </source>
</evidence>
<accession>A0A1J5F5M1</accession>